<reference evidence="2" key="1">
    <citation type="journal article" date="2022" name="Mol. Ecol. Resour.">
        <title>The genomes of chicory, endive, great burdock and yacon provide insights into Asteraceae palaeo-polyploidization history and plant inulin production.</title>
        <authorList>
            <person name="Fan W."/>
            <person name="Wang S."/>
            <person name="Wang H."/>
            <person name="Wang A."/>
            <person name="Jiang F."/>
            <person name="Liu H."/>
            <person name="Zhao H."/>
            <person name="Xu D."/>
            <person name="Zhang Y."/>
        </authorList>
    </citation>
    <scope>NUCLEOTIDE SEQUENCE [LARGE SCALE GENOMIC DNA]</scope>
    <source>
        <strain evidence="2">cv. Niubang</strain>
    </source>
</reference>
<dbReference type="EMBL" id="CM042052">
    <property type="protein sequence ID" value="KAI3718528.1"/>
    <property type="molecule type" value="Genomic_DNA"/>
</dbReference>
<protein>
    <submittedName>
        <fullName evidence="1">Uncharacterized protein</fullName>
    </submittedName>
</protein>
<dbReference type="Proteomes" id="UP001055879">
    <property type="component" value="Linkage Group LG06"/>
</dbReference>
<keyword evidence="2" id="KW-1185">Reference proteome</keyword>
<evidence type="ECO:0000313" key="2">
    <source>
        <dbReference type="Proteomes" id="UP001055879"/>
    </source>
</evidence>
<organism evidence="1 2">
    <name type="scientific">Arctium lappa</name>
    <name type="common">Greater burdock</name>
    <name type="synonym">Lappa major</name>
    <dbReference type="NCBI Taxonomy" id="4217"/>
    <lineage>
        <taxon>Eukaryota</taxon>
        <taxon>Viridiplantae</taxon>
        <taxon>Streptophyta</taxon>
        <taxon>Embryophyta</taxon>
        <taxon>Tracheophyta</taxon>
        <taxon>Spermatophyta</taxon>
        <taxon>Magnoliopsida</taxon>
        <taxon>eudicotyledons</taxon>
        <taxon>Gunneridae</taxon>
        <taxon>Pentapetalae</taxon>
        <taxon>asterids</taxon>
        <taxon>campanulids</taxon>
        <taxon>Asterales</taxon>
        <taxon>Asteraceae</taxon>
        <taxon>Carduoideae</taxon>
        <taxon>Cardueae</taxon>
        <taxon>Arctiinae</taxon>
        <taxon>Arctium</taxon>
    </lineage>
</organism>
<gene>
    <name evidence="1" type="ORF">L6452_19402</name>
</gene>
<comment type="caution">
    <text evidence="1">The sequence shown here is derived from an EMBL/GenBank/DDBJ whole genome shotgun (WGS) entry which is preliminary data.</text>
</comment>
<proteinExistence type="predicted"/>
<sequence>MFRSNSSPLRRSPRVHTRASSRASPKTWAFILFRAVLVREVDTLRFHGMSLEEIVKSLALSTLEFQQETKASLQNLENQISRNESAIRRLEAQLEGGDVNMLEPLVAPPPFLTPVVDLIKEEEFVDTGRTFTILETPKVDDEKGNPDEDILTPVPNPLMFGRTFFCRTFTCSAYPLPPFSKSLSCRSSLCRQHPFMSKPLDLTYFTIPNVLLTIGNGSFLLLEDILTSFEMMETFSKRSEKDISVMASSSKVDPSSFSFQTDNGSMVKPPWFNANNFSLWKSRMMLFLEGADSRYLTVLREGPIVPKVWARFETQKPRSDLRDKDVVFGDSDDSSDEERTSATGRYLLKNPRKYNDDDKRLFALDSRVRAIIALSLPDEVYHSLVNLSTAKEMWSTLCILYEGTDEVKKSKKIALVRKYKLFSHEKGEYLSDYYNRFNNLLNDLKLLGRVYDNEEVLCKFMDGLPDFWENICTCIKTTKDLDHMSLTVLYGSLFNYEQTMIQMKIVIKEIRSSSMALISDSFKKSVCIPRITYPSDSDHNSQEEPNDPSEAYLSEAGDEGV</sequence>
<name>A0ACB9B8V1_ARCLA</name>
<reference evidence="1 2" key="2">
    <citation type="journal article" date="2022" name="Mol. Ecol. Resour.">
        <title>The genomes of chicory, endive, great burdock and yacon provide insights into Asteraceae paleo-polyploidization history and plant inulin production.</title>
        <authorList>
            <person name="Fan W."/>
            <person name="Wang S."/>
            <person name="Wang H."/>
            <person name="Wang A."/>
            <person name="Jiang F."/>
            <person name="Liu H."/>
            <person name="Zhao H."/>
            <person name="Xu D."/>
            <person name="Zhang Y."/>
        </authorList>
    </citation>
    <scope>NUCLEOTIDE SEQUENCE [LARGE SCALE GENOMIC DNA]</scope>
    <source>
        <strain evidence="2">cv. Niubang</strain>
    </source>
</reference>
<accession>A0ACB9B8V1</accession>
<evidence type="ECO:0000313" key="1">
    <source>
        <dbReference type="EMBL" id="KAI3718528.1"/>
    </source>
</evidence>